<dbReference type="PROSITE" id="PS00018">
    <property type="entry name" value="EF_HAND_1"/>
    <property type="match status" value="1"/>
</dbReference>
<comment type="caution">
    <text evidence="3">The sequence shown here is derived from an EMBL/GenBank/DDBJ whole genome shotgun (WGS) entry which is preliminary data.</text>
</comment>
<evidence type="ECO:0000313" key="4">
    <source>
        <dbReference type="Proteomes" id="UP001520878"/>
    </source>
</evidence>
<feature type="signal peptide" evidence="1">
    <location>
        <begin position="1"/>
        <end position="18"/>
    </location>
</feature>
<dbReference type="InterPro" id="IPR011992">
    <property type="entry name" value="EF-hand-dom_pair"/>
</dbReference>
<dbReference type="SUPFAM" id="SSF47473">
    <property type="entry name" value="EF-hand"/>
    <property type="match status" value="1"/>
</dbReference>
<gene>
    <name evidence="3" type="ORF">LJ739_04725</name>
</gene>
<organism evidence="3 4">
    <name type="scientific">Fluctibacter halophilus</name>
    <dbReference type="NCBI Taxonomy" id="226011"/>
    <lineage>
        <taxon>Bacteria</taxon>
        <taxon>Pseudomonadati</taxon>
        <taxon>Pseudomonadota</taxon>
        <taxon>Gammaproteobacteria</taxon>
        <taxon>Alteromonadales</taxon>
        <taxon>Alteromonadaceae</taxon>
        <taxon>Fluctibacter</taxon>
    </lineage>
</organism>
<evidence type="ECO:0000259" key="2">
    <source>
        <dbReference type="PROSITE" id="PS50222"/>
    </source>
</evidence>
<dbReference type="RefSeq" id="WP_229157485.1">
    <property type="nucleotide sequence ID" value="NZ_JAJEWP010000001.1"/>
</dbReference>
<name>A0ABS8G4L6_9ALTE</name>
<sequence>MKKLMMAATALLALNAYAEQDAMKALDTDKDGKVSVEEAAKDAGLAAVFAKLDSDQDGYLTASEMAKRSD</sequence>
<dbReference type="Pfam" id="PF13202">
    <property type="entry name" value="EF-hand_5"/>
    <property type="match status" value="2"/>
</dbReference>
<evidence type="ECO:0000256" key="1">
    <source>
        <dbReference type="SAM" id="SignalP"/>
    </source>
</evidence>
<dbReference type="InterPro" id="IPR002048">
    <property type="entry name" value="EF_hand_dom"/>
</dbReference>
<accession>A0ABS8G4L6</accession>
<feature type="domain" description="EF-hand" evidence="2">
    <location>
        <begin position="40"/>
        <end position="70"/>
    </location>
</feature>
<proteinExistence type="predicted"/>
<dbReference type="PROSITE" id="PS50222">
    <property type="entry name" value="EF_HAND_2"/>
    <property type="match status" value="1"/>
</dbReference>
<dbReference type="InterPro" id="IPR018247">
    <property type="entry name" value="EF_Hand_1_Ca_BS"/>
</dbReference>
<feature type="chain" id="PRO_5045640344" evidence="1">
    <location>
        <begin position="19"/>
        <end position="70"/>
    </location>
</feature>
<keyword evidence="4" id="KW-1185">Reference proteome</keyword>
<dbReference type="Proteomes" id="UP001520878">
    <property type="component" value="Unassembled WGS sequence"/>
</dbReference>
<protein>
    <submittedName>
        <fullName evidence="3">EF-hand domain-containing protein</fullName>
    </submittedName>
</protein>
<dbReference type="EMBL" id="JAJEWP010000001">
    <property type="protein sequence ID" value="MCC2615539.1"/>
    <property type="molecule type" value="Genomic_DNA"/>
</dbReference>
<keyword evidence="1" id="KW-0732">Signal</keyword>
<dbReference type="Gene3D" id="1.10.238.10">
    <property type="entry name" value="EF-hand"/>
    <property type="match status" value="1"/>
</dbReference>
<reference evidence="3 4" key="1">
    <citation type="submission" date="2021-10" db="EMBL/GenBank/DDBJ databases">
        <title>Draft genome of Aestuariibacter halophilus JC2043.</title>
        <authorList>
            <person name="Emsley S.A."/>
            <person name="Pfannmuller K.M."/>
            <person name="Ushijima B."/>
            <person name="Saw J.H."/>
            <person name="Videau P."/>
        </authorList>
    </citation>
    <scope>NUCLEOTIDE SEQUENCE [LARGE SCALE GENOMIC DNA]</scope>
    <source>
        <strain evidence="3 4">JC2043</strain>
    </source>
</reference>
<evidence type="ECO:0000313" key="3">
    <source>
        <dbReference type="EMBL" id="MCC2615539.1"/>
    </source>
</evidence>